<dbReference type="OrthoDB" id="2813114at2"/>
<feature type="transmembrane region" description="Helical" evidence="1">
    <location>
        <begin position="223"/>
        <end position="247"/>
    </location>
</feature>
<keyword evidence="1" id="KW-0812">Transmembrane</keyword>
<evidence type="ECO:0000313" key="2">
    <source>
        <dbReference type="EMBL" id="RUQ32785.1"/>
    </source>
</evidence>
<keyword evidence="1" id="KW-0472">Membrane</keyword>
<accession>A0A433HWX6</accession>
<feature type="transmembrane region" description="Helical" evidence="1">
    <location>
        <begin position="335"/>
        <end position="363"/>
    </location>
</feature>
<evidence type="ECO:0000256" key="1">
    <source>
        <dbReference type="SAM" id="Phobius"/>
    </source>
</evidence>
<feature type="transmembrane region" description="Helical" evidence="1">
    <location>
        <begin position="51"/>
        <end position="72"/>
    </location>
</feature>
<gene>
    <name evidence="2" type="ORF">ELQ35_01480</name>
</gene>
<evidence type="ECO:0008006" key="4">
    <source>
        <dbReference type="Google" id="ProtNLM"/>
    </source>
</evidence>
<keyword evidence="3" id="KW-1185">Reference proteome</keyword>
<dbReference type="RefSeq" id="WP_126863076.1">
    <property type="nucleotide sequence ID" value="NZ_JAUSTX010000003.1"/>
</dbReference>
<feature type="transmembrane region" description="Helical" evidence="1">
    <location>
        <begin position="375"/>
        <end position="397"/>
    </location>
</feature>
<reference evidence="2 3" key="1">
    <citation type="submission" date="2018-12" db="EMBL/GenBank/DDBJ databases">
        <title>Bacillus chawlae sp. nov., Bacillus glennii sp. nov., and Bacillus saganii sp. nov. Isolated from the Vehicle Assembly Building at Kennedy Space Center where the Viking Spacecraft were Assembled.</title>
        <authorList>
            <person name="Seuylemezian A."/>
            <person name="Vaishampayan P."/>
        </authorList>
    </citation>
    <scope>NUCLEOTIDE SEQUENCE [LARGE SCALE GENOMIC DNA]</scope>
    <source>
        <strain evidence="2 3">L5</strain>
    </source>
</reference>
<feature type="transmembrane region" description="Helical" evidence="1">
    <location>
        <begin position="253"/>
        <end position="271"/>
    </location>
</feature>
<feature type="transmembrane region" description="Helical" evidence="1">
    <location>
        <begin position="95"/>
        <end position="122"/>
    </location>
</feature>
<feature type="transmembrane region" description="Helical" evidence="1">
    <location>
        <begin position="142"/>
        <end position="163"/>
    </location>
</feature>
<evidence type="ECO:0000313" key="3">
    <source>
        <dbReference type="Proteomes" id="UP000267430"/>
    </source>
</evidence>
<feature type="transmembrane region" description="Helical" evidence="1">
    <location>
        <begin position="417"/>
        <end position="436"/>
    </location>
</feature>
<name>A0A433HWX6_9BACI</name>
<feature type="transmembrane region" description="Helical" evidence="1">
    <location>
        <begin position="169"/>
        <end position="194"/>
    </location>
</feature>
<dbReference type="AlphaFoldDB" id="A0A433HWX6"/>
<proteinExistence type="predicted"/>
<comment type="caution">
    <text evidence="2">The sequence shown here is derived from an EMBL/GenBank/DDBJ whole genome shotgun (WGS) entry which is preliminary data.</text>
</comment>
<keyword evidence="1" id="KW-1133">Transmembrane helix</keyword>
<organism evidence="2 3">
    <name type="scientific">Peribacillus cavernae</name>
    <dbReference type="NCBI Taxonomy" id="1674310"/>
    <lineage>
        <taxon>Bacteria</taxon>
        <taxon>Bacillati</taxon>
        <taxon>Bacillota</taxon>
        <taxon>Bacilli</taxon>
        <taxon>Bacillales</taxon>
        <taxon>Bacillaceae</taxon>
        <taxon>Peribacillus</taxon>
    </lineage>
</organism>
<dbReference type="EMBL" id="RYZZ01000001">
    <property type="protein sequence ID" value="RUQ32785.1"/>
    <property type="molecule type" value="Genomic_DNA"/>
</dbReference>
<protein>
    <recommendedName>
        <fullName evidence="4">DUF401 family protein</fullName>
    </recommendedName>
</protein>
<feature type="transmembrane region" description="Helical" evidence="1">
    <location>
        <begin position="20"/>
        <end position="39"/>
    </location>
</feature>
<sequence>MLSLFGILSLLVTFFYMKPRVMILPLFLTISSIAIMLLSSKGNIFPGIWEGILQMRALISLLFIVPIVSWVLRYEPYIEEVMIFSRKHLNNSKSFYGGIMSVTQLVSYFIIIGAVPIMFQFVHTFLKGKKGEIWDTFKATTVLRGFALSSLWIISVPSFSYAVQSTGASLSIAILQGFSVSLAGTALAIGFLYFQEKKDPSILSKGIQEEFNRVLSVKKTDRITYRIVIEFIILFLSLLVPIFVIHLTLHWDLLIVIPLVVLAWTFIYFLTKRDLYRFFTEGKYYITRGVPQKGKEMSIFFSAGLLIYALNISGWGKEFVEGVYYLTEKLPLINFLWVLPLIIVMLGSIGLGPLMSMVLVGGIIQNIDSPYPPELILISLTIGSALSIMLSPLVAPVIILSGANGRSPWNNSFKNNWAYACTFYLLVEAYVQLMLWSDIL</sequence>
<dbReference type="Proteomes" id="UP000267430">
    <property type="component" value="Unassembled WGS sequence"/>
</dbReference>